<feature type="region of interest" description="Disordered" evidence="1">
    <location>
        <begin position="36"/>
        <end position="56"/>
    </location>
</feature>
<gene>
    <name evidence="4" type="ORF">DFR29_114122</name>
</gene>
<feature type="domain" description="EF-hand" evidence="3">
    <location>
        <begin position="85"/>
        <end position="104"/>
    </location>
</feature>
<protein>
    <submittedName>
        <fullName evidence="4">EF hand domain-containing protein</fullName>
    </submittedName>
</protein>
<sequence length="105" mass="11157">MKNLIALALLGFAANSFAQSPAVPHDPGLRQNTYRSASGGTVTVTTGQPPAGPVIPKPSFAALDRNGDGGIEETEAAAYITLANDFIYADHNRDGRISAREFNRW</sequence>
<evidence type="ECO:0000259" key="3">
    <source>
        <dbReference type="Pfam" id="PF13202"/>
    </source>
</evidence>
<dbReference type="PROSITE" id="PS00018">
    <property type="entry name" value="EF_HAND_1"/>
    <property type="match status" value="1"/>
</dbReference>
<keyword evidence="2" id="KW-0732">Signal</keyword>
<dbReference type="Proteomes" id="UP000295293">
    <property type="component" value="Unassembled WGS sequence"/>
</dbReference>
<organism evidence="4 5">
    <name type="scientific">Tahibacter aquaticus</name>
    <dbReference type="NCBI Taxonomy" id="520092"/>
    <lineage>
        <taxon>Bacteria</taxon>
        <taxon>Pseudomonadati</taxon>
        <taxon>Pseudomonadota</taxon>
        <taxon>Gammaproteobacteria</taxon>
        <taxon>Lysobacterales</taxon>
        <taxon>Rhodanobacteraceae</taxon>
        <taxon>Tahibacter</taxon>
    </lineage>
</organism>
<dbReference type="OrthoDB" id="5959800at2"/>
<comment type="caution">
    <text evidence="4">The sequence shown here is derived from an EMBL/GenBank/DDBJ whole genome shotgun (WGS) entry which is preliminary data.</text>
</comment>
<dbReference type="Gene3D" id="1.10.238.10">
    <property type="entry name" value="EF-hand"/>
    <property type="match status" value="1"/>
</dbReference>
<dbReference type="InterPro" id="IPR002048">
    <property type="entry name" value="EF_hand_dom"/>
</dbReference>
<dbReference type="GO" id="GO:0005509">
    <property type="term" value="F:calcium ion binding"/>
    <property type="evidence" value="ECO:0007669"/>
    <property type="project" value="InterPro"/>
</dbReference>
<feature type="chain" id="PRO_5020777828" evidence="2">
    <location>
        <begin position="19"/>
        <end position="105"/>
    </location>
</feature>
<dbReference type="Pfam" id="PF13202">
    <property type="entry name" value="EF-hand_5"/>
    <property type="match status" value="2"/>
</dbReference>
<feature type="compositionally biased region" description="Low complexity" evidence="1">
    <location>
        <begin position="39"/>
        <end position="49"/>
    </location>
</feature>
<evidence type="ECO:0000313" key="4">
    <source>
        <dbReference type="EMBL" id="TDR40070.1"/>
    </source>
</evidence>
<evidence type="ECO:0000256" key="2">
    <source>
        <dbReference type="SAM" id="SignalP"/>
    </source>
</evidence>
<evidence type="ECO:0000256" key="1">
    <source>
        <dbReference type="SAM" id="MobiDB-lite"/>
    </source>
</evidence>
<feature type="signal peptide" evidence="2">
    <location>
        <begin position="1"/>
        <end position="18"/>
    </location>
</feature>
<dbReference type="SUPFAM" id="SSF47473">
    <property type="entry name" value="EF-hand"/>
    <property type="match status" value="1"/>
</dbReference>
<dbReference type="AlphaFoldDB" id="A0A4R6YQA6"/>
<reference evidence="4 5" key="1">
    <citation type="submission" date="2019-03" db="EMBL/GenBank/DDBJ databases">
        <title>Genomic Encyclopedia of Type Strains, Phase IV (KMG-IV): sequencing the most valuable type-strain genomes for metagenomic binning, comparative biology and taxonomic classification.</title>
        <authorList>
            <person name="Goeker M."/>
        </authorList>
    </citation>
    <scope>NUCLEOTIDE SEQUENCE [LARGE SCALE GENOMIC DNA]</scope>
    <source>
        <strain evidence="4 5">DSM 21667</strain>
    </source>
</reference>
<keyword evidence="5" id="KW-1185">Reference proteome</keyword>
<dbReference type="EMBL" id="SNZH01000014">
    <property type="protein sequence ID" value="TDR40070.1"/>
    <property type="molecule type" value="Genomic_DNA"/>
</dbReference>
<proteinExistence type="predicted"/>
<accession>A0A4R6YQA6</accession>
<feature type="domain" description="EF-hand" evidence="3">
    <location>
        <begin position="60"/>
        <end position="75"/>
    </location>
</feature>
<dbReference type="InterPro" id="IPR018247">
    <property type="entry name" value="EF_Hand_1_Ca_BS"/>
</dbReference>
<evidence type="ECO:0000313" key="5">
    <source>
        <dbReference type="Proteomes" id="UP000295293"/>
    </source>
</evidence>
<dbReference type="InterPro" id="IPR011992">
    <property type="entry name" value="EF-hand-dom_pair"/>
</dbReference>
<dbReference type="RefSeq" id="WP_133820558.1">
    <property type="nucleotide sequence ID" value="NZ_SNZH01000014.1"/>
</dbReference>
<name>A0A4R6YQA6_9GAMM</name>